<protein>
    <submittedName>
        <fullName evidence="13">TonB-dependent receptor</fullName>
    </submittedName>
</protein>
<sequence length="958" mass="102323">MKRSYRIRRRNVLAMASGLAIASATLPTAVAAQQAAAEGTNIPSENAIVVTGSRIARDTFKTATPVTVVSADTIQDQAAINVADALNDLPSFRPQATPATTAIFIGNAGANLADLRGLGAQRTLVLVNGRRYVPGTVAGSGNSPGFTVDLNMIPTALIARSEVVTGGASAAYGSDAVAGVVNLILDNDLVGLRASAQYGISDRGDNEQYFLSGAFGTDFDGGRGHFIIGGEFADSDGLGDCYTREWCAEGYGPVANPIPQVNGLPRQNILPNVRPSTASYNGLFNTGPFAGNEILPDGTLVPHDYGTYYGAPIFQSGGSIDPTHAFYAEFPLVSAVQRYNVLARASYEVSDAIKPFVEATYAKIEGETTGAQSRNLGLSPTDIGIAADNAFLPENLRQQLDTAGVDSVRFGRIGNDLGHSRGTVEREAYRIAAGAEGEFGGGFTWDMYYQYGQTDYSQRGYNTRKNREFFWAVDAVDEGEFNGGAANGNIICRQVALGNPAAAGCLPLNLFGENNFDPAARDYAYGTVMQDTKLSRQVLAANISGDLFELPGGPLGFAVGAEYRVEDADGTADPDSVANNFYTSPGAAISGPAVKVKEGYIELAAPLLSGVAGAELLELNGAVRVTDYSTSGTEWTWKIGGTWEPLEGVRFRLTRSRDIRAPNFFELNNPSVASFQFLVDPENEQAGSSLVSVRLSGNPGLKPESADTLTAGVVLSPFDRFNLAVDYFDIKLSDVISTLGGETILRRCSEGATNLCELISRDGGGALLAINNTLLNLNELNTRGIDIEAGYSLPVGTGDLSFRALGTYVFDLITVDQAGEVNRAGQNGSPVSQESGLPDFTGRFIAEYETPKWEVGLEAEYISSGLYNTTQIGPDQVGYDPTLSGSISDNSIDEYLYVDMRFAYRPMTDRPELELFARIDNLFDRDPPNNIPSSYGVTNPILYDVVGRMYRMGVRFEY</sequence>
<evidence type="ECO:0000313" key="14">
    <source>
        <dbReference type="Proteomes" id="UP001484535"/>
    </source>
</evidence>
<evidence type="ECO:0000256" key="10">
    <source>
        <dbReference type="SAM" id="SignalP"/>
    </source>
</evidence>
<name>A0ABV0CZJ0_9SPHN</name>
<dbReference type="InterPro" id="IPR012910">
    <property type="entry name" value="Plug_dom"/>
</dbReference>
<dbReference type="SUPFAM" id="SSF56935">
    <property type="entry name" value="Porins"/>
    <property type="match status" value="1"/>
</dbReference>
<keyword evidence="5 9" id="KW-0798">TonB box</keyword>
<evidence type="ECO:0000256" key="8">
    <source>
        <dbReference type="PROSITE-ProRule" id="PRU01360"/>
    </source>
</evidence>
<dbReference type="InterPro" id="IPR006311">
    <property type="entry name" value="TAT_signal"/>
</dbReference>
<keyword evidence="13" id="KW-0675">Receptor</keyword>
<keyword evidence="3 8" id="KW-1134">Transmembrane beta strand</keyword>
<dbReference type="InterPro" id="IPR037066">
    <property type="entry name" value="Plug_dom_sf"/>
</dbReference>
<organism evidence="13 14">
    <name type="scientific">Aurantiacibacter flavus</name>
    <dbReference type="NCBI Taxonomy" id="3145232"/>
    <lineage>
        <taxon>Bacteria</taxon>
        <taxon>Pseudomonadati</taxon>
        <taxon>Pseudomonadota</taxon>
        <taxon>Alphaproteobacteria</taxon>
        <taxon>Sphingomonadales</taxon>
        <taxon>Erythrobacteraceae</taxon>
        <taxon>Aurantiacibacter</taxon>
    </lineage>
</organism>
<keyword evidence="4 8" id="KW-0812">Transmembrane</keyword>
<comment type="caution">
    <text evidence="13">The sequence shown here is derived from an EMBL/GenBank/DDBJ whole genome shotgun (WGS) entry which is preliminary data.</text>
</comment>
<feature type="domain" description="TonB-dependent receptor-like beta-barrel" evidence="11">
    <location>
        <begin position="409"/>
        <end position="922"/>
    </location>
</feature>
<keyword evidence="6 8" id="KW-0472">Membrane</keyword>
<dbReference type="Pfam" id="PF07715">
    <property type="entry name" value="Plug"/>
    <property type="match status" value="1"/>
</dbReference>
<keyword evidence="2 8" id="KW-0813">Transport</keyword>
<evidence type="ECO:0000259" key="12">
    <source>
        <dbReference type="Pfam" id="PF07715"/>
    </source>
</evidence>
<evidence type="ECO:0000256" key="7">
    <source>
        <dbReference type="ARBA" id="ARBA00023237"/>
    </source>
</evidence>
<dbReference type="Pfam" id="PF00593">
    <property type="entry name" value="TonB_dep_Rec_b-barrel"/>
    <property type="match status" value="1"/>
</dbReference>
<reference evidence="13 14" key="1">
    <citation type="submission" date="2024-05" db="EMBL/GenBank/DDBJ databases">
        <authorList>
            <person name="Park S."/>
        </authorList>
    </citation>
    <scope>NUCLEOTIDE SEQUENCE [LARGE SCALE GENOMIC DNA]</scope>
    <source>
        <strain evidence="13 14">DGU5</strain>
    </source>
</reference>
<evidence type="ECO:0000256" key="5">
    <source>
        <dbReference type="ARBA" id="ARBA00023077"/>
    </source>
</evidence>
<dbReference type="Proteomes" id="UP001484535">
    <property type="component" value="Unassembled WGS sequence"/>
</dbReference>
<comment type="similarity">
    <text evidence="8 9">Belongs to the TonB-dependent receptor family.</text>
</comment>
<dbReference type="Gene3D" id="2.170.130.10">
    <property type="entry name" value="TonB-dependent receptor, plug domain"/>
    <property type="match status" value="1"/>
</dbReference>
<evidence type="ECO:0000256" key="4">
    <source>
        <dbReference type="ARBA" id="ARBA00022692"/>
    </source>
</evidence>
<feature type="domain" description="TonB-dependent receptor plug" evidence="12">
    <location>
        <begin position="60"/>
        <end position="180"/>
    </location>
</feature>
<keyword evidence="14" id="KW-1185">Reference proteome</keyword>
<evidence type="ECO:0000313" key="13">
    <source>
        <dbReference type="EMBL" id="MEN7538284.1"/>
    </source>
</evidence>
<gene>
    <name evidence="13" type="ORF">ABDJ38_13970</name>
</gene>
<dbReference type="PANTHER" id="PTHR47234">
    <property type="match status" value="1"/>
</dbReference>
<evidence type="ECO:0000256" key="3">
    <source>
        <dbReference type="ARBA" id="ARBA00022452"/>
    </source>
</evidence>
<evidence type="ECO:0000256" key="1">
    <source>
        <dbReference type="ARBA" id="ARBA00004571"/>
    </source>
</evidence>
<dbReference type="InterPro" id="IPR036942">
    <property type="entry name" value="Beta-barrel_TonB_sf"/>
</dbReference>
<dbReference type="InterPro" id="IPR039426">
    <property type="entry name" value="TonB-dep_rcpt-like"/>
</dbReference>
<dbReference type="Gene3D" id="2.40.170.20">
    <property type="entry name" value="TonB-dependent receptor, beta-barrel domain"/>
    <property type="match status" value="1"/>
</dbReference>
<evidence type="ECO:0000256" key="6">
    <source>
        <dbReference type="ARBA" id="ARBA00023136"/>
    </source>
</evidence>
<dbReference type="PANTHER" id="PTHR47234:SF2">
    <property type="entry name" value="TONB-DEPENDENT RECEPTOR"/>
    <property type="match status" value="1"/>
</dbReference>
<proteinExistence type="inferred from homology"/>
<evidence type="ECO:0000259" key="11">
    <source>
        <dbReference type="Pfam" id="PF00593"/>
    </source>
</evidence>
<dbReference type="InterPro" id="IPR000531">
    <property type="entry name" value="Beta-barrel_TonB"/>
</dbReference>
<keyword evidence="7 8" id="KW-0998">Cell outer membrane</keyword>
<dbReference type="PROSITE" id="PS52016">
    <property type="entry name" value="TONB_DEPENDENT_REC_3"/>
    <property type="match status" value="1"/>
</dbReference>
<evidence type="ECO:0000256" key="9">
    <source>
        <dbReference type="RuleBase" id="RU003357"/>
    </source>
</evidence>
<dbReference type="EMBL" id="JBDLBR010000005">
    <property type="protein sequence ID" value="MEN7538284.1"/>
    <property type="molecule type" value="Genomic_DNA"/>
</dbReference>
<feature type="signal peptide" evidence="10">
    <location>
        <begin position="1"/>
        <end position="31"/>
    </location>
</feature>
<comment type="subcellular location">
    <subcellularLocation>
        <location evidence="1 8">Cell outer membrane</location>
        <topology evidence="1 8">Multi-pass membrane protein</topology>
    </subcellularLocation>
</comment>
<accession>A0ABV0CZJ0</accession>
<dbReference type="RefSeq" id="WP_346785742.1">
    <property type="nucleotide sequence ID" value="NZ_JBDLBR010000005.1"/>
</dbReference>
<evidence type="ECO:0000256" key="2">
    <source>
        <dbReference type="ARBA" id="ARBA00022448"/>
    </source>
</evidence>
<keyword evidence="10" id="KW-0732">Signal</keyword>
<dbReference type="PROSITE" id="PS51318">
    <property type="entry name" value="TAT"/>
    <property type="match status" value="1"/>
</dbReference>
<feature type="chain" id="PRO_5045688539" evidence="10">
    <location>
        <begin position="32"/>
        <end position="958"/>
    </location>
</feature>